<keyword evidence="1" id="KW-0560">Oxidoreductase</keyword>
<dbReference type="AlphaFoldDB" id="A0A653DXD0"/>
<proteinExistence type="predicted"/>
<keyword evidence="2" id="KW-0520">NAD</keyword>
<evidence type="ECO:0000259" key="3">
    <source>
        <dbReference type="Pfam" id="PF02826"/>
    </source>
</evidence>
<dbReference type="Pfam" id="PF02826">
    <property type="entry name" value="2-Hacid_dh_C"/>
    <property type="match status" value="1"/>
</dbReference>
<sequence length="171" mass="17984">MGCGDIGQAVAEFLQPFAVELTGIASQARQQAPFSKVLAMGALAAQLASADYVVNLLPDTPATQNIYDAKAFAAMQASAVFINAGRGVAVVDADLVSALQQQQIASAVIDVCRQEPLPAGHMFWGAPNLLLTGHSSAPTQPALMAQLFIDNLQRFNNGERLHGAVDFARGY</sequence>
<evidence type="ECO:0000256" key="2">
    <source>
        <dbReference type="ARBA" id="ARBA00023027"/>
    </source>
</evidence>
<name>A0A653DXD0_9PSED</name>
<feature type="domain" description="D-isomer specific 2-hydroxyacid dehydrogenase NAD-binding" evidence="3">
    <location>
        <begin position="1"/>
        <end position="135"/>
    </location>
</feature>
<organism evidence="4">
    <name type="scientific">Pseudomonas marincola</name>
    <dbReference type="NCBI Taxonomy" id="437900"/>
    <lineage>
        <taxon>Bacteria</taxon>
        <taxon>Pseudomonadati</taxon>
        <taxon>Pseudomonadota</taxon>
        <taxon>Gammaproteobacteria</taxon>
        <taxon>Pseudomonadales</taxon>
        <taxon>Pseudomonadaceae</taxon>
        <taxon>Pseudomonas</taxon>
    </lineage>
</organism>
<dbReference type="GO" id="GO:0016491">
    <property type="term" value="F:oxidoreductase activity"/>
    <property type="evidence" value="ECO:0007669"/>
    <property type="project" value="UniProtKB-KW"/>
</dbReference>
<dbReference type="GO" id="GO:0051287">
    <property type="term" value="F:NAD binding"/>
    <property type="evidence" value="ECO:0007669"/>
    <property type="project" value="InterPro"/>
</dbReference>
<dbReference type="SUPFAM" id="SSF51735">
    <property type="entry name" value="NAD(P)-binding Rossmann-fold domains"/>
    <property type="match status" value="1"/>
</dbReference>
<dbReference type="EMBL" id="LR215729">
    <property type="protein sequence ID" value="VEV95080.1"/>
    <property type="molecule type" value="Genomic_DNA"/>
</dbReference>
<dbReference type="Gene3D" id="3.40.50.720">
    <property type="entry name" value="NAD(P)-binding Rossmann-like Domain"/>
    <property type="match status" value="2"/>
</dbReference>
<dbReference type="PANTHER" id="PTHR43333:SF1">
    <property type="entry name" value="D-ISOMER SPECIFIC 2-HYDROXYACID DEHYDROGENASE NAD-BINDING DOMAIN-CONTAINING PROTEIN"/>
    <property type="match status" value="1"/>
</dbReference>
<reference evidence="4" key="1">
    <citation type="submission" date="2019-02" db="EMBL/GenBank/DDBJ databases">
        <authorList>
            <consortium name="Genoscope - CEA"/>
            <person name="William W."/>
        </authorList>
    </citation>
    <scope>NUCLEOTIDE SEQUENCE [LARGE SCALE GENOMIC DNA]</scope>
    <source>
        <strain evidence="4">YSy11</strain>
    </source>
</reference>
<accession>A0A653DXD0</accession>
<evidence type="ECO:0000313" key="4">
    <source>
        <dbReference type="EMBL" id="VEV95080.1"/>
    </source>
</evidence>
<gene>
    <name evidence="4" type="ORF">PMYSY11_0033</name>
</gene>
<dbReference type="InterPro" id="IPR036291">
    <property type="entry name" value="NAD(P)-bd_dom_sf"/>
</dbReference>
<protein>
    <submittedName>
        <fullName evidence="4">Hydroxyacid dehydrogenase</fullName>
    </submittedName>
</protein>
<dbReference type="PANTHER" id="PTHR43333">
    <property type="entry name" value="2-HACID_DH_C DOMAIN-CONTAINING PROTEIN"/>
    <property type="match status" value="1"/>
</dbReference>
<dbReference type="InterPro" id="IPR006140">
    <property type="entry name" value="D-isomer_DH_NAD-bd"/>
</dbReference>
<evidence type="ECO:0000256" key="1">
    <source>
        <dbReference type="ARBA" id="ARBA00023002"/>
    </source>
</evidence>